<dbReference type="PANTHER" id="PTHR10933">
    <property type="entry name" value="IMMUNOGLOBULIN-BINDING PROTEIN 1"/>
    <property type="match status" value="1"/>
</dbReference>
<name>A0ABP0TC34_9BRYO</name>
<proteinExistence type="predicted"/>
<dbReference type="Pfam" id="PF04177">
    <property type="entry name" value="TAP42"/>
    <property type="match status" value="1"/>
</dbReference>
<evidence type="ECO:0008006" key="4">
    <source>
        <dbReference type="Google" id="ProtNLM"/>
    </source>
</evidence>
<protein>
    <recommendedName>
        <fullName evidence="4">PP2A regulatory subunit TAP46</fullName>
    </recommendedName>
</protein>
<dbReference type="InterPro" id="IPR007304">
    <property type="entry name" value="TAP46-like"/>
</dbReference>
<dbReference type="EMBL" id="OZ019893">
    <property type="protein sequence ID" value="CAK9192139.1"/>
    <property type="molecule type" value="Genomic_DNA"/>
</dbReference>
<evidence type="ECO:0000313" key="3">
    <source>
        <dbReference type="Proteomes" id="UP001497512"/>
    </source>
</evidence>
<dbReference type="InterPro" id="IPR038511">
    <property type="entry name" value="TAP42/TAP46-like_sf"/>
</dbReference>
<reference evidence="2 3" key="1">
    <citation type="submission" date="2024-02" db="EMBL/GenBank/DDBJ databases">
        <authorList>
            <consortium name="ELIXIR-Norway"/>
            <consortium name="Elixir Norway"/>
        </authorList>
    </citation>
    <scope>NUCLEOTIDE SEQUENCE [LARGE SCALE GENOMIC DNA]</scope>
</reference>
<sequence>MAEELLEAQPLPHLFEQAQQIYLLASSSQVEPTEIRKACRMLQEAQDKVETLALFSANEDKEDISTADLKYLLVPYYLGYLTEKLPVEDRAELVKVAKVQLLAFIRSCERLELLSESEAQALSREAPPTPEARRAEKVARFKRQRAAELKLQDIKERKERRRRSMQAAAKATVVEHGEEDLPDEDDEEEREAWFMQISLALCKALDLVEMLKREYEMLAAIQAINEEGKEVLTREILDERQSRAESWHKEGASKARTLGPAQPITCATYAQDVIEGRAAIDQGHKHSHGDPFLFGPASVVSGSLSTERERLVAQVFQPSHSLPSMSIEEAGLAEMEMMRTWNEANQKLADEAKSSWVGEAKKDDSDDEESEYKARAWDDWKDEHPRGAGNKKLTPCG</sequence>
<feature type="region of interest" description="Disordered" evidence="1">
    <location>
        <begin position="344"/>
        <end position="397"/>
    </location>
</feature>
<dbReference type="Proteomes" id="UP001497512">
    <property type="component" value="Chromosome 1"/>
</dbReference>
<feature type="region of interest" description="Disordered" evidence="1">
    <location>
        <begin position="157"/>
        <end position="184"/>
    </location>
</feature>
<evidence type="ECO:0000313" key="2">
    <source>
        <dbReference type="EMBL" id="CAK9192139.1"/>
    </source>
</evidence>
<feature type="compositionally biased region" description="Basic and acidic residues" evidence="1">
    <location>
        <begin position="371"/>
        <end position="386"/>
    </location>
</feature>
<accession>A0ABP0TC34</accession>
<evidence type="ECO:0000256" key="1">
    <source>
        <dbReference type="SAM" id="MobiDB-lite"/>
    </source>
</evidence>
<dbReference type="Gene3D" id="1.25.40.540">
    <property type="entry name" value="TAP42-like family"/>
    <property type="match status" value="1"/>
</dbReference>
<gene>
    <name evidence="2" type="ORF">CSSPTR1EN2_LOCUS1741</name>
</gene>
<organism evidence="2 3">
    <name type="scientific">Sphagnum troendelagicum</name>
    <dbReference type="NCBI Taxonomy" id="128251"/>
    <lineage>
        <taxon>Eukaryota</taxon>
        <taxon>Viridiplantae</taxon>
        <taxon>Streptophyta</taxon>
        <taxon>Embryophyta</taxon>
        <taxon>Bryophyta</taxon>
        <taxon>Sphagnophytina</taxon>
        <taxon>Sphagnopsida</taxon>
        <taxon>Sphagnales</taxon>
        <taxon>Sphagnaceae</taxon>
        <taxon>Sphagnum</taxon>
    </lineage>
</organism>
<dbReference type="PANTHER" id="PTHR10933:SF9">
    <property type="entry name" value="IMMUNOGLOBULIN-BINDING PROTEIN 1"/>
    <property type="match status" value="1"/>
</dbReference>
<feature type="compositionally biased region" description="Basic and acidic residues" evidence="1">
    <location>
        <begin position="348"/>
        <end position="364"/>
    </location>
</feature>
<keyword evidence="3" id="KW-1185">Reference proteome</keyword>